<dbReference type="GO" id="GO:0003829">
    <property type="term" value="F:beta-1,3-galactosyl-O-glycosyl-glycoprotein beta-1,6-N-acetylglucosaminyltransferase activity"/>
    <property type="evidence" value="ECO:0007669"/>
    <property type="project" value="UniProtKB-EC"/>
</dbReference>
<sequence>FLWNHSQNSCHENEQPLRLDHLLDTNRRDLLACSAIFRGDTAGVEETDLIQLLAAKKRDTFLTEAFYLNLTQDCSAYVKNRGFLTVTLSEEEKHFPIAYSMVIHEKIEMFERLLRAVYVPHNVYCVHADQKSSEDFKNAVRAIVSCFPNVFVASRLENVVYASWSRVQADLNCMEDLLKSPVQWKYLLNTCGTDFPIKTNAEIVQNLRLLNGKNSMESEETSEHKKDRWRYHYNITNTVARTSIKKSPPPISTPMFSGNAYFVVTREFVRHIFESKEVLNLLEWAKDTYSPDEFIWATLFRMPAMPGSYPPNSKFQQSDMNALARLVKWSYLEGDVRRGAPYPPCTGVHQRAVCIFGAGDLHWMIRQHHLFANKFDPQVDDVAIRCLETYLLFLWNHSQNSCHENEQPLRLDHLLDTNRRDLLACSAIFRGDTAGVEETDLIQLLAAKKRDTFLTEAFYLNLTQDCSAYVKNRGFLTVTLSEEEKHFPIAYSMVIHEKIEMFERLLRAVYVPHNVYCVHADQKSSEDFKNAVRAIVSCFPNVFVASRLENVVYASWSRVQADLNCMEDLLKSPVQWKYLLNTCGTDFPIKTNAEIVQNLRLLNGKNSMESEETSEHKKDRWRYHYNITNTVARTSIKKSPPPISTPMFSGNAYFVVTREFVRHIFESKEVLNLLEWAKDTYSPDEFIWATLFRMPAMPGSYPPNSKFQQSDMNALARLVKWSYLEGDVRRGAPYPPCTGVHQRAVCIFGAGDLHWMIRQHHLFANKFDPQVDDVAIRCLETYLRYKAIHGKIG</sequence>
<keyword evidence="3 23" id="KW-0328">Glycosyltransferase</keyword>
<evidence type="ECO:0000256" key="10">
    <source>
        <dbReference type="ARBA" id="ARBA00023180"/>
    </source>
</evidence>
<dbReference type="PANTHER" id="PTHR19297">
    <property type="entry name" value="GLYCOSYLTRANSFERASE 14 FAMILY MEMBER"/>
    <property type="match status" value="1"/>
</dbReference>
<evidence type="ECO:0000256" key="21">
    <source>
        <dbReference type="ARBA" id="ARBA00049911"/>
    </source>
</evidence>
<comment type="similarity">
    <text evidence="11">Belongs to the glycosyltransferase 14 family.</text>
</comment>
<evidence type="ECO:0000256" key="20">
    <source>
        <dbReference type="ARBA" id="ARBA00049876"/>
    </source>
</evidence>
<comment type="catalytic activity">
    <reaction evidence="19">
        <text>a 3-O-[beta-D-galactosyl-(1-&gt;3)-N-acetyl-alpha-D-galactosaminyl]-L-threonyl-[protein] + UDP-N-acetyl-alpha-D-glucosamine = a 3-O-{beta-D-galactosyl-(1-&gt;3)-[N-acetyl-beta-D-glucosaminyl-(1-&gt;6)]-N-acetyl-alpha-D-galactosaminyl}-L-threonyl-[protein] + UDP + H(+)</text>
        <dbReference type="Rhea" id="RHEA:56216"/>
        <dbReference type="Rhea" id="RHEA-COMP:13923"/>
        <dbReference type="Rhea" id="RHEA-COMP:14420"/>
        <dbReference type="ChEBI" id="CHEBI:15378"/>
        <dbReference type="ChEBI" id="CHEBI:57705"/>
        <dbReference type="ChEBI" id="CHEBI:58223"/>
        <dbReference type="ChEBI" id="CHEBI:137950"/>
        <dbReference type="ChEBI" id="CHEBI:139607"/>
        <dbReference type="EC" id="2.4.1.102"/>
    </reaction>
</comment>
<dbReference type="Proteomes" id="UP000034805">
    <property type="component" value="Unassembled WGS sequence"/>
</dbReference>
<comment type="catalytic activity">
    <reaction evidence="20">
        <text>a 3-O-[N-acetyl-beta-D-glucosaminyl-(1-&gt;3)-N-acetyl-alpha-D-galactosaminyl]-L-threonyl-[protein] + UDP-N-acetyl-alpha-D-glucosamine = 3-O-[N-acetyl-beta-D-glucosaminyl-(1-&gt;3)-[N-acetyl-beta-D-glucosaminyl-(1-&gt;6)]-N-acetyl-alpha-D-galactosaminyl]-L-threonyl-[protein] + UDP + H(+)</text>
        <dbReference type="Rhea" id="RHEA:56192"/>
        <dbReference type="Rhea" id="RHEA-COMP:11692"/>
        <dbReference type="Rhea" id="RHEA-COMP:14413"/>
        <dbReference type="ChEBI" id="CHEBI:15378"/>
        <dbReference type="ChEBI" id="CHEBI:57705"/>
        <dbReference type="ChEBI" id="CHEBI:58223"/>
        <dbReference type="ChEBI" id="CHEBI:87080"/>
        <dbReference type="ChEBI" id="CHEBI:139580"/>
        <dbReference type="EC" id="2.4.1.148"/>
    </reaction>
</comment>
<evidence type="ECO:0000256" key="13">
    <source>
        <dbReference type="ARBA" id="ARBA00038912"/>
    </source>
</evidence>
<dbReference type="PANTHER" id="PTHR19297:SF81">
    <property type="entry name" value="BETA-1,3-GALACTOSYL-O-GLYCOSYL-GLYCOPROTEIN BETA-1,6-N-ACETYLGLUCOSAMINYLTRANSFERASE 3"/>
    <property type="match status" value="1"/>
</dbReference>
<evidence type="ECO:0000256" key="18">
    <source>
        <dbReference type="ARBA" id="ARBA00048927"/>
    </source>
</evidence>
<dbReference type="Pfam" id="PF02485">
    <property type="entry name" value="Branch"/>
    <property type="match status" value="2"/>
</dbReference>
<evidence type="ECO:0000256" key="22">
    <source>
        <dbReference type="ARBA" id="ARBA00055416"/>
    </source>
</evidence>
<evidence type="ECO:0000256" key="11">
    <source>
        <dbReference type="ARBA" id="ARBA00038150"/>
    </source>
</evidence>
<dbReference type="EC" id="2.4.1.102" evidence="14"/>
<keyword evidence="10" id="KW-0325">Glycoprotein</keyword>
<protein>
    <recommendedName>
        <fullName evidence="15">Beta-1,3-galactosyl-O-glycosyl-glycoprotein beta-1,6-N-acetylglucosaminyltransferase 3</fullName>
        <ecNumber evidence="14">2.4.1.102</ecNumber>
        <ecNumber evidence="13">2.4.1.148</ecNumber>
        <ecNumber evidence="12">2.4.1.150</ecNumber>
    </recommendedName>
    <alternativeName>
        <fullName evidence="16">C2GnT-mucin type</fullName>
    </alternativeName>
</protein>
<proteinExistence type="inferred from homology"/>
<dbReference type="InterPro" id="IPR003406">
    <property type="entry name" value="Glyco_trans_14"/>
</dbReference>
<evidence type="ECO:0000256" key="7">
    <source>
        <dbReference type="ARBA" id="ARBA00022989"/>
    </source>
</evidence>
<evidence type="ECO:0000313" key="23">
    <source>
        <dbReference type="EMBL" id="KPP60183.1"/>
    </source>
</evidence>
<comment type="catalytic activity">
    <reaction evidence="18">
        <text>3-O-[N-acetyl-beta-D-glucosaminyl-(1-&gt;3)-N-acetyl-alpha-D-galactosaminyl]-L-seryl-[protein] + UDP-N-acetyl-alpha-D-glucosamine = 3-O-[N-acetyl-beta-D-glucosaminyl-(1-&gt;3)-[N-acetyl-beta-D-glucosaminyl-(1-&gt;6)]-N-acetyl-alpha-D-galactosaminyl]-L-seryl-[protein] + UDP + H(+)</text>
        <dbReference type="Rhea" id="RHEA:56188"/>
        <dbReference type="Rhea" id="RHEA-COMP:11691"/>
        <dbReference type="Rhea" id="RHEA-COMP:14412"/>
        <dbReference type="ChEBI" id="CHEBI:15378"/>
        <dbReference type="ChEBI" id="CHEBI:57705"/>
        <dbReference type="ChEBI" id="CHEBI:58223"/>
        <dbReference type="ChEBI" id="CHEBI:87079"/>
        <dbReference type="ChEBI" id="CHEBI:139581"/>
        <dbReference type="EC" id="2.4.1.148"/>
    </reaction>
</comment>
<dbReference type="GO" id="GO:0047225">
    <property type="term" value="F:acetylgalactosaminyl-O-glycosyl-glycoprotein beta-1,6-N-acetylglucosaminyltransferase activity"/>
    <property type="evidence" value="ECO:0007669"/>
    <property type="project" value="UniProtKB-EC"/>
</dbReference>
<dbReference type="EC" id="2.4.1.150" evidence="12"/>
<name>A0A0P7UGG5_SCLFO</name>
<comment type="subcellular location">
    <subcellularLocation>
        <location evidence="1">Golgi apparatus membrane</location>
        <topology evidence="1">Single-pass type II membrane protein</topology>
    </subcellularLocation>
</comment>
<evidence type="ECO:0000256" key="9">
    <source>
        <dbReference type="ARBA" id="ARBA00023157"/>
    </source>
</evidence>
<evidence type="ECO:0000256" key="14">
    <source>
        <dbReference type="ARBA" id="ARBA00038948"/>
    </source>
</evidence>
<dbReference type="EC" id="2.4.1.148" evidence="13"/>
<evidence type="ECO:0000256" key="5">
    <source>
        <dbReference type="ARBA" id="ARBA00022692"/>
    </source>
</evidence>
<keyword evidence="7" id="KW-1133">Transmembrane helix</keyword>
<evidence type="ECO:0000256" key="4">
    <source>
        <dbReference type="ARBA" id="ARBA00022679"/>
    </source>
</evidence>
<evidence type="ECO:0000256" key="16">
    <source>
        <dbReference type="ARBA" id="ARBA00041719"/>
    </source>
</evidence>
<keyword evidence="6" id="KW-0735">Signal-anchor</keyword>
<reference evidence="23 24" key="1">
    <citation type="submission" date="2015-08" db="EMBL/GenBank/DDBJ databases">
        <title>The genome of the Asian arowana (Scleropages formosus).</title>
        <authorList>
            <person name="Tan M.H."/>
            <person name="Gan H.M."/>
            <person name="Croft L.J."/>
            <person name="Austin C.M."/>
        </authorList>
    </citation>
    <scope>NUCLEOTIDE SEQUENCE [LARGE SCALE GENOMIC DNA]</scope>
    <source>
        <strain evidence="23">Aro1</strain>
    </source>
</reference>
<evidence type="ECO:0000256" key="2">
    <source>
        <dbReference type="ARBA" id="ARBA00004922"/>
    </source>
</evidence>
<evidence type="ECO:0000256" key="1">
    <source>
        <dbReference type="ARBA" id="ARBA00004323"/>
    </source>
</evidence>
<dbReference type="STRING" id="113540.ENSSFOP00015024615"/>
<comment type="pathway">
    <text evidence="2">Protein modification; protein glycosylation.</text>
</comment>
<evidence type="ECO:0000256" key="17">
    <source>
        <dbReference type="ARBA" id="ARBA00047621"/>
    </source>
</evidence>
<keyword evidence="8" id="KW-0472">Membrane</keyword>
<evidence type="ECO:0000256" key="15">
    <source>
        <dbReference type="ARBA" id="ARBA00039292"/>
    </source>
</evidence>
<feature type="non-terminal residue" evidence="23">
    <location>
        <position position="1"/>
    </location>
</feature>
<dbReference type="EMBL" id="JARO02011059">
    <property type="protein sequence ID" value="KPP60183.1"/>
    <property type="molecule type" value="Genomic_DNA"/>
</dbReference>
<evidence type="ECO:0000256" key="8">
    <source>
        <dbReference type="ARBA" id="ARBA00023136"/>
    </source>
</evidence>
<evidence type="ECO:0000256" key="19">
    <source>
        <dbReference type="ARBA" id="ARBA00049870"/>
    </source>
</evidence>
<dbReference type="AlphaFoldDB" id="A0A0P7UGG5"/>
<comment type="catalytic activity">
    <reaction evidence="21">
        <text>a 3-O-[beta-D-galactosyl-(1-&gt;3)-N-acetyl-alpha-D-galactosaminyl]-L-seryl-[protein] + UDP-N-acetyl-alpha-D-glucosamine = 3-O-{beta-D-galactosyl-(1-&gt;3)-[N-acetyl-beta-D-glucosaminyl-(1-&gt;6)]-N-acetyl-alpha-D-galactosaminyl}-L-seryl-[protein] + UDP + H(+)</text>
        <dbReference type="Rhea" id="RHEA:56212"/>
        <dbReference type="Rhea" id="RHEA-COMP:13922"/>
        <dbReference type="Rhea" id="RHEA-COMP:14419"/>
        <dbReference type="ChEBI" id="CHEBI:15378"/>
        <dbReference type="ChEBI" id="CHEBI:57705"/>
        <dbReference type="ChEBI" id="CHEBI:58223"/>
        <dbReference type="ChEBI" id="CHEBI:137949"/>
        <dbReference type="ChEBI" id="CHEBI:139605"/>
        <dbReference type="EC" id="2.4.1.102"/>
    </reaction>
</comment>
<keyword evidence="9" id="KW-1015">Disulfide bond</keyword>
<dbReference type="GO" id="GO:0000139">
    <property type="term" value="C:Golgi membrane"/>
    <property type="evidence" value="ECO:0007669"/>
    <property type="project" value="UniProtKB-SubCell"/>
</dbReference>
<keyword evidence="4 23" id="KW-0808">Transferase</keyword>
<evidence type="ECO:0000256" key="6">
    <source>
        <dbReference type="ARBA" id="ARBA00022968"/>
    </source>
</evidence>
<comment type="catalytic activity">
    <reaction evidence="17">
        <text>a beta-D-Gal-(1-&gt;4)-beta-D-GlcNAc-(1-&gt;3)-beta-D-Gal-(1-&gt;4)-beta-D-GlcNAc derivative + UDP-N-acetyl-alpha-D-glucosamine = a beta-D-Gal-(1-&gt;4)-beta-D-GlcNAc-(1-&gt;3)-[beta-D-GlcNAc-(1-&gt;6)]-beta-D-Gal-(1-&gt;4)-N-acetyl-beta-D-GlcNAc derivative + UDP + H(+)</text>
        <dbReference type="Rhea" id="RHEA:54820"/>
        <dbReference type="ChEBI" id="CHEBI:15378"/>
        <dbReference type="ChEBI" id="CHEBI:57705"/>
        <dbReference type="ChEBI" id="CHEBI:58223"/>
        <dbReference type="ChEBI" id="CHEBI:138371"/>
        <dbReference type="ChEBI" id="CHEBI:138372"/>
        <dbReference type="EC" id="2.4.1.150"/>
    </reaction>
</comment>
<gene>
    <name evidence="23" type="ORF">Z043_121836</name>
</gene>
<evidence type="ECO:0000313" key="24">
    <source>
        <dbReference type="Proteomes" id="UP000034805"/>
    </source>
</evidence>
<organism evidence="23 24">
    <name type="scientific">Scleropages formosus</name>
    <name type="common">Asian bonytongue</name>
    <name type="synonym">Osteoglossum formosum</name>
    <dbReference type="NCBI Taxonomy" id="113540"/>
    <lineage>
        <taxon>Eukaryota</taxon>
        <taxon>Metazoa</taxon>
        <taxon>Chordata</taxon>
        <taxon>Craniata</taxon>
        <taxon>Vertebrata</taxon>
        <taxon>Euteleostomi</taxon>
        <taxon>Actinopterygii</taxon>
        <taxon>Neopterygii</taxon>
        <taxon>Teleostei</taxon>
        <taxon>Osteoglossocephala</taxon>
        <taxon>Osteoglossomorpha</taxon>
        <taxon>Osteoglossiformes</taxon>
        <taxon>Osteoglossidae</taxon>
        <taxon>Scleropages</taxon>
    </lineage>
</organism>
<evidence type="ECO:0000256" key="12">
    <source>
        <dbReference type="ARBA" id="ARBA00038907"/>
    </source>
</evidence>
<accession>A0A0P7UGG5</accession>
<evidence type="ECO:0000256" key="3">
    <source>
        <dbReference type="ARBA" id="ARBA00022676"/>
    </source>
</evidence>
<comment type="function">
    <text evidence="22">Glycosyltransferase that can synthesize all known mucin beta 6 N-acetylglucosaminides. Mediates core 2 and core 4 O-glycan branching, 2 important steps in mucin-type biosynthesis. Also has I-branching enzyme activity by converting linear into branched poly-N-acetyllactosaminoglycans, leading to introduce the blood group I antigen during embryonic development.</text>
</comment>
<dbReference type="GO" id="GO:0008109">
    <property type="term" value="F:N-acetyllactosaminide beta-1,6-N-acetylglucosaminyltransferase activity"/>
    <property type="evidence" value="ECO:0007669"/>
    <property type="project" value="UniProtKB-EC"/>
</dbReference>
<keyword evidence="5" id="KW-0812">Transmembrane</keyword>
<comment type="caution">
    <text evidence="23">The sequence shown here is derived from an EMBL/GenBank/DDBJ whole genome shotgun (WGS) entry which is preliminary data.</text>
</comment>